<reference evidence="2 3" key="1">
    <citation type="submission" date="2018-09" db="EMBL/GenBank/DDBJ databases">
        <title>Cohnella cavernae sp. nov., isolated from a karst cave.</title>
        <authorList>
            <person name="Zhu H."/>
        </authorList>
    </citation>
    <scope>NUCLEOTIDE SEQUENCE [LARGE SCALE GENOMIC DNA]</scope>
    <source>
        <strain evidence="2 3">K2E09-144</strain>
    </source>
</reference>
<dbReference type="AlphaFoldDB" id="A0A398CJ77"/>
<name>A0A398CJ77_9BACL</name>
<dbReference type="InterPro" id="IPR052519">
    <property type="entry name" value="Euk-type_GlcNAc_Kinase"/>
</dbReference>
<keyword evidence="2" id="KW-0418">Kinase</keyword>
<dbReference type="OrthoDB" id="9772633at2"/>
<dbReference type="PANTHER" id="PTHR43190">
    <property type="entry name" value="N-ACETYL-D-GLUCOSAMINE KINASE"/>
    <property type="match status" value="1"/>
</dbReference>
<proteinExistence type="predicted"/>
<dbReference type="Pfam" id="PF01869">
    <property type="entry name" value="BcrAD_BadFG"/>
    <property type="match status" value="1"/>
</dbReference>
<gene>
    <name evidence="2" type="ORF">D3H35_23115</name>
</gene>
<organism evidence="2 3">
    <name type="scientific">Cohnella faecalis</name>
    <dbReference type="NCBI Taxonomy" id="2315694"/>
    <lineage>
        <taxon>Bacteria</taxon>
        <taxon>Bacillati</taxon>
        <taxon>Bacillota</taxon>
        <taxon>Bacilli</taxon>
        <taxon>Bacillales</taxon>
        <taxon>Paenibacillaceae</taxon>
        <taxon>Cohnella</taxon>
    </lineage>
</organism>
<dbReference type="EMBL" id="QXJM01000040">
    <property type="protein sequence ID" value="RIE01279.1"/>
    <property type="molecule type" value="Genomic_DNA"/>
</dbReference>
<accession>A0A398CJ77</accession>
<dbReference type="CDD" id="cd24007">
    <property type="entry name" value="ASKHA_NBD_eukNAGK-like"/>
    <property type="match status" value="1"/>
</dbReference>
<sequence length="335" mass="37042">MRLSNQRFIGLDGGGSKTYCVIGDGEGRLTFLSRGSSSNMKSKPWTEVRKVLSESIMECWDNGREEESELNTVFLGMAGSDRPEDRERIGCFLEELLPSNREFVVRSDALSAMASGTWGEPGIILIAGTGSIATSYNPATDEYHRVGGWGYVLGDEGSGYQIGRSGLISMLHQFDGRGPYTAITEKVLRQWKMDNASQLITYVYENEELRKTVAEAARAVLDSAAEGDQVANRIIDEAIGELILLVETLAGKGSRREERSPLVIAGGLFDSETFFSRFRERAAERLAGFDPVRPEFPPVIGSYILALRRADIAITLQVRQRLAESWNALRGQIKE</sequence>
<dbReference type="GO" id="GO:0016301">
    <property type="term" value="F:kinase activity"/>
    <property type="evidence" value="ECO:0007669"/>
    <property type="project" value="UniProtKB-KW"/>
</dbReference>
<dbReference type="RefSeq" id="WP_119151538.1">
    <property type="nucleotide sequence ID" value="NZ_JBHSOV010000041.1"/>
</dbReference>
<evidence type="ECO:0000313" key="3">
    <source>
        <dbReference type="Proteomes" id="UP000266340"/>
    </source>
</evidence>
<keyword evidence="3" id="KW-1185">Reference proteome</keyword>
<protein>
    <submittedName>
        <fullName evidence="2">N-acetylglucosamine kinase</fullName>
    </submittedName>
</protein>
<dbReference type="SUPFAM" id="SSF53067">
    <property type="entry name" value="Actin-like ATPase domain"/>
    <property type="match status" value="2"/>
</dbReference>
<keyword evidence="2" id="KW-0808">Transferase</keyword>
<feature type="domain" description="ATPase BadF/BadG/BcrA/BcrD type" evidence="1">
    <location>
        <begin position="9"/>
        <end position="306"/>
    </location>
</feature>
<evidence type="ECO:0000259" key="1">
    <source>
        <dbReference type="Pfam" id="PF01869"/>
    </source>
</evidence>
<dbReference type="InterPro" id="IPR043129">
    <property type="entry name" value="ATPase_NBD"/>
</dbReference>
<dbReference type="Gene3D" id="3.30.420.40">
    <property type="match status" value="2"/>
</dbReference>
<dbReference type="PANTHER" id="PTHR43190:SF3">
    <property type="entry name" value="N-ACETYL-D-GLUCOSAMINE KINASE"/>
    <property type="match status" value="1"/>
</dbReference>
<comment type="caution">
    <text evidence="2">The sequence shown here is derived from an EMBL/GenBank/DDBJ whole genome shotgun (WGS) entry which is preliminary data.</text>
</comment>
<dbReference type="Proteomes" id="UP000266340">
    <property type="component" value="Unassembled WGS sequence"/>
</dbReference>
<evidence type="ECO:0000313" key="2">
    <source>
        <dbReference type="EMBL" id="RIE01279.1"/>
    </source>
</evidence>
<dbReference type="InterPro" id="IPR002731">
    <property type="entry name" value="ATPase_BadF"/>
</dbReference>